<organism evidence="14 15">
    <name type="scientific">Arctia plantaginis</name>
    <name type="common">Wood tiger moth</name>
    <name type="synonym">Phalaena plantaginis</name>
    <dbReference type="NCBI Taxonomy" id="874455"/>
    <lineage>
        <taxon>Eukaryota</taxon>
        <taxon>Metazoa</taxon>
        <taxon>Ecdysozoa</taxon>
        <taxon>Arthropoda</taxon>
        <taxon>Hexapoda</taxon>
        <taxon>Insecta</taxon>
        <taxon>Pterygota</taxon>
        <taxon>Neoptera</taxon>
        <taxon>Endopterygota</taxon>
        <taxon>Lepidoptera</taxon>
        <taxon>Glossata</taxon>
        <taxon>Ditrysia</taxon>
        <taxon>Noctuoidea</taxon>
        <taxon>Erebidae</taxon>
        <taxon>Arctiinae</taxon>
        <taxon>Arctia</taxon>
    </lineage>
</organism>
<evidence type="ECO:0000256" key="12">
    <source>
        <dbReference type="SAM" id="MobiDB-lite"/>
    </source>
</evidence>
<evidence type="ECO:0000256" key="10">
    <source>
        <dbReference type="ARBA" id="ARBA00023170"/>
    </source>
</evidence>
<evidence type="ECO:0000313" key="15">
    <source>
        <dbReference type="Proteomes" id="UP000494106"/>
    </source>
</evidence>
<evidence type="ECO:0000256" key="6">
    <source>
        <dbReference type="ARBA" id="ARBA00022725"/>
    </source>
</evidence>
<dbReference type="OrthoDB" id="195015at2759"/>
<name>A0A8S1A2N1_ARCPL</name>
<dbReference type="PRINTS" id="PR01609">
    <property type="entry name" value="CD36FAMILY"/>
</dbReference>
<dbReference type="Proteomes" id="UP000494106">
    <property type="component" value="Unassembled WGS sequence"/>
</dbReference>
<proteinExistence type="inferred from homology"/>
<evidence type="ECO:0000256" key="3">
    <source>
        <dbReference type="ARBA" id="ARBA00022475"/>
    </source>
</evidence>
<feature type="compositionally biased region" description="Basic residues" evidence="12">
    <location>
        <begin position="538"/>
        <end position="559"/>
    </location>
</feature>
<dbReference type="GO" id="GO:0007608">
    <property type="term" value="P:sensory perception of smell"/>
    <property type="evidence" value="ECO:0007669"/>
    <property type="project" value="UniProtKB-KW"/>
</dbReference>
<evidence type="ECO:0000256" key="13">
    <source>
        <dbReference type="SAM" id="Phobius"/>
    </source>
</evidence>
<keyword evidence="9" id="KW-1015">Disulfide bond</keyword>
<keyword evidence="8 13" id="KW-0472">Membrane</keyword>
<keyword evidence="11" id="KW-0325">Glycoprotein</keyword>
<evidence type="ECO:0000256" key="9">
    <source>
        <dbReference type="ARBA" id="ARBA00023157"/>
    </source>
</evidence>
<dbReference type="EMBL" id="CADEBC010000508">
    <property type="protein sequence ID" value="CAB3241183.1"/>
    <property type="molecule type" value="Genomic_DNA"/>
</dbReference>
<keyword evidence="7 13" id="KW-1133">Transmembrane helix</keyword>
<feature type="region of interest" description="Disordered" evidence="12">
    <location>
        <begin position="516"/>
        <end position="559"/>
    </location>
</feature>
<keyword evidence="4" id="KW-0716">Sensory transduction</keyword>
<sequence>MLGKHTKIFFAVSVGFLILAIVLASWGFQKIINRQIQKNVQLENNSMMFDKWMKLPMPMDFKVYLFNVTNAEEINRGEKPILSEIGPYVYKEYRERTILSYGENDTIKYMLKKHFEFDPEASGGLTEDDEVIVVHFAYLGAILTVHDMMPSLASVLNKAFEQFFPNLEDGFLRIKVRDLFFDGLYLSCDGNNSALGLVCGKIRADTPPTMRKADTNGFYFSMFSHMNRSESGPYEMVRGRENVYELGHIVSYQGKDSLPMWGDKYCGQINGSDSTIFPPIDKNNVPARIYTFEPEICRSVYAEFVGKRNLFNISTFYYEISESTLAAKTANKDNRCFCKKNWSAKHDGCLLMGLLNLMPCQGAPALASLPHFYLGSEELLEYFQEGIKPDKEKHNTYAYIDPITGVAVKGLKRMQFNIELRRIESIPQLKNVPTGIFPMLWVEEGAEIPKSIQDELHAAQKLLTYVEIAKWLILAIAIVVTMIAAVAVARAMALVSWPRNSNSRYDSKKRWMNSVKEDMTRNGVNSELTSDKGEEKHKTHCANRDKKKTKKPQALTKKV</sequence>
<evidence type="ECO:0000256" key="4">
    <source>
        <dbReference type="ARBA" id="ARBA00022606"/>
    </source>
</evidence>
<dbReference type="Pfam" id="PF01130">
    <property type="entry name" value="CD36"/>
    <property type="match status" value="1"/>
</dbReference>
<dbReference type="GO" id="GO:0005886">
    <property type="term" value="C:plasma membrane"/>
    <property type="evidence" value="ECO:0007669"/>
    <property type="project" value="UniProtKB-SubCell"/>
</dbReference>
<keyword evidence="6" id="KW-0552">Olfaction</keyword>
<evidence type="ECO:0008006" key="16">
    <source>
        <dbReference type="Google" id="ProtNLM"/>
    </source>
</evidence>
<comment type="caution">
    <text evidence="14">The sequence shown here is derived from an EMBL/GenBank/DDBJ whole genome shotgun (WGS) entry which is preliminary data.</text>
</comment>
<comment type="subcellular location">
    <subcellularLocation>
        <location evidence="1">Cell membrane</location>
        <topology evidence="1">Multi-pass membrane protein</topology>
    </subcellularLocation>
</comment>
<evidence type="ECO:0000256" key="1">
    <source>
        <dbReference type="ARBA" id="ARBA00004651"/>
    </source>
</evidence>
<reference evidence="14 15" key="1">
    <citation type="submission" date="2020-04" db="EMBL/GenBank/DDBJ databases">
        <authorList>
            <person name="Wallbank WR R."/>
            <person name="Pardo Diaz C."/>
            <person name="Kozak K."/>
            <person name="Martin S."/>
            <person name="Jiggins C."/>
            <person name="Moest M."/>
            <person name="Warren A I."/>
            <person name="Byers J.R.P. K."/>
            <person name="Montejo-Kovacevich G."/>
            <person name="Yen C E."/>
        </authorList>
    </citation>
    <scope>NUCLEOTIDE SEQUENCE [LARGE SCALE GENOMIC DNA]</scope>
</reference>
<dbReference type="PANTHER" id="PTHR11923">
    <property type="entry name" value="SCAVENGER RECEPTOR CLASS B TYPE-1 SR-B1"/>
    <property type="match status" value="1"/>
</dbReference>
<accession>A0A8S1A2N1</accession>
<keyword evidence="3" id="KW-1003">Cell membrane</keyword>
<evidence type="ECO:0000256" key="2">
    <source>
        <dbReference type="ARBA" id="ARBA00010532"/>
    </source>
</evidence>
<feature type="transmembrane region" description="Helical" evidence="13">
    <location>
        <begin position="471"/>
        <end position="495"/>
    </location>
</feature>
<dbReference type="GO" id="GO:0005737">
    <property type="term" value="C:cytoplasm"/>
    <property type="evidence" value="ECO:0007669"/>
    <property type="project" value="TreeGrafter"/>
</dbReference>
<dbReference type="GO" id="GO:0005044">
    <property type="term" value="F:scavenger receptor activity"/>
    <property type="evidence" value="ECO:0007669"/>
    <property type="project" value="TreeGrafter"/>
</dbReference>
<keyword evidence="5 13" id="KW-0812">Transmembrane</keyword>
<evidence type="ECO:0000256" key="11">
    <source>
        <dbReference type="ARBA" id="ARBA00023180"/>
    </source>
</evidence>
<evidence type="ECO:0000256" key="7">
    <source>
        <dbReference type="ARBA" id="ARBA00022989"/>
    </source>
</evidence>
<evidence type="ECO:0000256" key="5">
    <source>
        <dbReference type="ARBA" id="ARBA00022692"/>
    </source>
</evidence>
<dbReference type="InterPro" id="IPR002159">
    <property type="entry name" value="CD36_fam"/>
</dbReference>
<protein>
    <recommendedName>
        <fullName evidence="16">Sensory neuron membrane protein 2</fullName>
    </recommendedName>
</protein>
<comment type="similarity">
    <text evidence="2">Belongs to the CD36 family.</text>
</comment>
<keyword evidence="10" id="KW-0675">Receptor</keyword>
<keyword evidence="15" id="KW-1185">Reference proteome</keyword>
<dbReference type="AlphaFoldDB" id="A0A8S1A2N1"/>
<evidence type="ECO:0000313" key="14">
    <source>
        <dbReference type="EMBL" id="CAB3241183.1"/>
    </source>
</evidence>
<dbReference type="PANTHER" id="PTHR11923:SF69">
    <property type="entry name" value="SENSORY NEURON MEMBRANE PROTEIN 1"/>
    <property type="match status" value="1"/>
</dbReference>
<gene>
    <name evidence="14" type="ORF">APLA_LOCUS8467</name>
</gene>
<evidence type="ECO:0000256" key="8">
    <source>
        <dbReference type="ARBA" id="ARBA00023136"/>
    </source>
</evidence>